<dbReference type="GO" id="GO:0005829">
    <property type="term" value="C:cytosol"/>
    <property type="evidence" value="ECO:0007669"/>
    <property type="project" value="TreeGrafter"/>
</dbReference>
<feature type="compositionally biased region" description="Basic and acidic residues" evidence="2">
    <location>
        <begin position="51"/>
        <end position="60"/>
    </location>
</feature>
<dbReference type="PANTHER" id="PTHR33515:SF1">
    <property type="entry name" value="RIBOSOME-BINDING FACTOR A, CHLOROPLASTIC-RELATED"/>
    <property type="match status" value="1"/>
</dbReference>
<comment type="caution">
    <text evidence="3">The sequence shown here is derived from an EMBL/GenBank/DDBJ whole genome shotgun (WGS) entry which is preliminary data.</text>
</comment>
<dbReference type="AlphaFoldDB" id="A0AAV9I8S5"/>
<feature type="compositionally biased region" description="Basic and acidic residues" evidence="2">
    <location>
        <begin position="1"/>
        <end position="10"/>
    </location>
</feature>
<evidence type="ECO:0000313" key="3">
    <source>
        <dbReference type="EMBL" id="KAK4523797.1"/>
    </source>
</evidence>
<evidence type="ECO:0000256" key="2">
    <source>
        <dbReference type="SAM" id="MobiDB-lite"/>
    </source>
</evidence>
<dbReference type="InterPro" id="IPR023799">
    <property type="entry name" value="RbfA_dom_sf"/>
</dbReference>
<evidence type="ECO:0000313" key="4">
    <source>
        <dbReference type="Proteomes" id="UP001300502"/>
    </source>
</evidence>
<dbReference type="GO" id="GO:0043024">
    <property type="term" value="F:ribosomal small subunit binding"/>
    <property type="evidence" value="ECO:0007669"/>
    <property type="project" value="TreeGrafter"/>
</dbReference>
<reference evidence="3 4" key="1">
    <citation type="submission" date="2022-07" db="EMBL/GenBank/DDBJ databases">
        <title>Genome-wide signatures of adaptation to extreme environments.</title>
        <authorList>
            <person name="Cho C.H."/>
            <person name="Yoon H.S."/>
        </authorList>
    </citation>
    <scope>NUCLEOTIDE SEQUENCE [LARGE SCALE GENOMIC DNA]</scope>
    <source>
        <strain evidence="3 4">108.79 E11</strain>
    </source>
</reference>
<dbReference type="InterPro" id="IPR015946">
    <property type="entry name" value="KH_dom-like_a/b"/>
</dbReference>
<feature type="compositionally biased region" description="Basic and acidic residues" evidence="2">
    <location>
        <begin position="197"/>
        <end position="224"/>
    </location>
</feature>
<keyword evidence="1" id="KW-0175">Coiled coil</keyword>
<dbReference type="PANTHER" id="PTHR33515">
    <property type="entry name" value="RIBOSOME-BINDING FACTOR A, CHLOROPLASTIC-RELATED"/>
    <property type="match status" value="1"/>
</dbReference>
<dbReference type="Proteomes" id="UP001300502">
    <property type="component" value="Unassembled WGS sequence"/>
</dbReference>
<sequence length="639" mass="73197">MDRKQYRASDRTGSYFENRNADYRNHGRKYVASSTNKKFFRRRVYSPTLDTTRKETKDAYWEQTRQTASGTSTKYKDDRSSTYVNSQESYSNLGTEERESPATTTELEQTSSWDASCVKDWSGTPSVTPSPSSPPPSPFPSQGAERTVSYKDFHQLQNDITKSRVEIQSLRVELQSTNTKLDEVCKQLQDLRRELDTRLRSHSESQNVKQREHSKKGEDSRKDPWSISVAHSTPKSAPKDVILHELGKNETSLQSFDKPRVSSPDAGSLSAEKTNTELGEEGWLYCCKKGEQVDEVLQILELQGSSVFKVDISGWTQEGQVFSDLRAYAHFLDIPLNMAANEKLWDMASRIITVACKKDTLLYVENCDAVATASPGDYAVKARINLAYFIQTIARVWARLEKENANCLGRIVVVLEVKVFFQLLMAFMRFRSQHDNSCQKEIFGGTMLLCWICPSPTSCPGIRHKAETQLTKRYSRSVCSRERGALFLTGRYKKDFRPRTVRRPFRISSLLKRELADILQKHALQDNRFLSEQTFGLISVVRVDVSPDLKNAKAFISVTGTDAQRTATYQWLQDERKSIKYELSQRVREIRYIPELRFEESELGETMKTLDILDKLSDDPTFTGTEKAFWEEDQSIPLE</sequence>
<dbReference type="EMBL" id="JANCYU010000020">
    <property type="protein sequence ID" value="KAK4523797.1"/>
    <property type="molecule type" value="Genomic_DNA"/>
</dbReference>
<organism evidence="3 4">
    <name type="scientific">Galdieria yellowstonensis</name>
    <dbReference type="NCBI Taxonomy" id="3028027"/>
    <lineage>
        <taxon>Eukaryota</taxon>
        <taxon>Rhodophyta</taxon>
        <taxon>Bangiophyceae</taxon>
        <taxon>Galdieriales</taxon>
        <taxon>Galdieriaceae</taxon>
        <taxon>Galdieria</taxon>
    </lineage>
</organism>
<dbReference type="Pfam" id="PF02033">
    <property type="entry name" value="RBFA"/>
    <property type="match status" value="1"/>
</dbReference>
<dbReference type="InterPro" id="IPR000238">
    <property type="entry name" value="RbfA"/>
</dbReference>
<feature type="region of interest" description="Disordered" evidence="2">
    <location>
        <begin position="252"/>
        <end position="271"/>
    </location>
</feature>
<evidence type="ECO:0008006" key="5">
    <source>
        <dbReference type="Google" id="ProtNLM"/>
    </source>
</evidence>
<evidence type="ECO:0000256" key="1">
    <source>
        <dbReference type="SAM" id="Coils"/>
    </source>
</evidence>
<dbReference type="SUPFAM" id="SSF89919">
    <property type="entry name" value="Ribosome-binding factor A, RbfA"/>
    <property type="match status" value="1"/>
</dbReference>
<dbReference type="HAMAP" id="MF_00003">
    <property type="entry name" value="RbfA"/>
    <property type="match status" value="1"/>
</dbReference>
<feature type="region of interest" description="Disordered" evidence="2">
    <location>
        <begin position="197"/>
        <end position="241"/>
    </location>
</feature>
<feature type="compositionally biased region" description="Polar residues" evidence="2">
    <location>
        <begin position="81"/>
        <end position="94"/>
    </location>
</feature>
<feature type="compositionally biased region" description="Polar residues" evidence="2">
    <location>
        <begin position="101"/>
        <end position="114"/>
    </location>
</feature>
<feature type="coiled-coil region" evidence="1">
    <location>
        <begin position="167"/>
        <end position="194"/>
    </location>
</feature>
<keyword evidence="4" id="KW-1185">Reference proteome</keyword>
<feature type="region of interest" description="Disordered" evidence="2">
    <location>
        <begin position="1"/>
        <end position="28"/>
    </location>
</feature>
<gene>
    <name evidence="3" type="ORF">GAYE_SCF00G1693</name>
</gene>
<feature type="compositionally biased region" description="Polar residues" evidence="2">
    <location>
        <begin position="63"/>
        <end position="73"/>
    </location>
</feature>
<dbReference type="GO" id="GO:0006364">
    <property type="term" value="P:rRNA processing"/>
    <property type="evidence" value="ECO:0007669"/>
    <property type="project" value="InterPro"/>
</dbReference>
<name>A0AAV9I8S5_9RHOD</name>
<proteinExistence type="inferred from homology"/>
<dbReference type="Gene3D" id="3.30.300.20">
    <property type="match status" value="1"/>
</dbReference>
<feature type="region of interest" description="Disordered" evidence="2">
    <location>
        <begin position="43"/>
        <end position="145"/>
    </location>
</feature>
<accession>A0AAV9I8S5</accession>
<protein>
    <recommendedName>
        <fullName evidence="5">Ribosome-binding factor A</fullName>
    </recommendedName>
</protein>